<feature type="binding site" evidence="7">
    <location>
        <position position="80"/>
    </location>
    <ligand>
        <name>(6S)-5-formyl-5,6,7,8-tetrahydrofolate</name>
        <dbReference type="ChEBI" id="CHEBI:57457"/>
    </ligand>
</feature>
<dbReference type="RefSeq" id="WP_115936254.1">
    <property type="nucleotide sequence ID" value="NZ_QRDW01000003.1"/>
</dbReference>
<proteinExistence type="inferred from homology"/>
<keyword evidence="2 7" id="KW-0819">tRNA processing</keyword>
<feature type="binding site" evidence="7">
    <location>
        <begin position="270"/>
        <end position="273"/>
    </location>
    <ligand>
        <name>GTP</name>
        <dbReference type="ChEBI" id="CHEBI:37565"/>
    </ligand>
</feature>
<dbReference type="Gene3D" id="1.20.120.430">
    <property type="entry name" value="tRNA modification GTPase MnmE domain 2"/>
    <property type="match status" value="1"/>
</dbReference>
<evidence type="ECO:0000256" key="5">
    <source>
        <dbReference type="ARBA" id="ARBA00022958"/>
    </source>
</evidence>
<evidence type="ECO:0000256" key="2">
    <source>
        <dbReference type="ARBA" id="ARBA00022694"/>
    </source>
</evidence>
<evidence type="ECO:0000256" key="3">
    <source>
        <dbReference type="ARBA" id="ARBA00022741"/>
    </source>
</evidence>
<dbReference type="GO" id="GO:0005737">
    <property type="term" value="C:cytoplasm"/>
    <property type="evidence" value="ECO:0007669"/>
    <property type="project" value="UniProtKB-SubCell"/>
</dbReference>
<keyword evidence="3 7" id="KW-0547">Nucleotide-binding</keyword>
<keyword evidence="4 7" id="KW-0378">Hydrolase</keyword>
<dbReference type="AlphaFoldDB" id="A0A3D9HR29"/>
<keyword evidence="11" id="KW-1185">Reference proteome</keyword>
<comment type="function">
    <text evidence="7">Exhibits a very high intrinsic GTPase hydrolysis rate. Involved in the addition of a carboxymethylaminomethyl (cmnm) group at the wobble position (U34) of certain tRNAs, forming tRNA-cmnm(5)s(2)U34.</text>
</comment>
<dbReference type="GO" id="GO:0002098">
    <property type="term" value="P:tRNA wobble uridine modification"/>
    <property type="evidence" value="ECO:0007669"/>
    <property type="project" value="TreeGrafter"/>
</dbReference>
<dbReference type="GO" id="GO:0005525">
    <property type="term" value="F:GTP binding"/>
    <property type="evidence" value="ECO:0007669"/>
    <property type="project" value="UniProtKB-UniRule"/>
</dbReference>
<dbReference type="Proteomes" id="UP000256845">
    <property type="component" value="Unassembled WGS sequence"/>
</dbReference>
<dbReference type="Gene3D" id="3.30.1360.120">
    <property type="entry name" value="Probable tRNA modification gtpase trme, domain 1"/>
    <property type="match status" value="1"/>
</dbReference>
<feature type="binding site" evidence="7">
    <location>
        <position position="21"/>
    </location>
    <ligand>
        <name>(6S)-5-formyl-5,6,7,8-tetrahydrofolate</name>
        <dbReference type="ChEBI" id="CHEBI:57457"/>
    </ligand>
</feature>
<dbReference type="GO" id="GO:0030488">
    <property type="term" value="P:tRNA methylation"/>
    <property type="evidence" value="ECO:0007669"/>
    <property type="project" value="TreeGrafter"/>
</dbReference>
<comment type="caution">
    <text evidence="7">Lacks conserved residue(s) required for the propagation of feature annotation.</text>
</comment>
<dbReference type="GO" id="GO:0003924">
    <property type="term" value="F:GTPase activity"/>
    <property type="evidence" value="ECO:0007669"/>
    <property type="project" value="UniProtKB-UniRule"/>
</dbReference>
<evidence type="ECO:0000256" key="6">
    <source>
        <dbReference type="ARBA" id="ARBA00023134"/>
    </source>
</evidence>
<dbReference type="Gene3D" id="3.40.50.300">
    <property type="entry name" value="P-loop containing nucleotide triphosphate hydrolases"/>
    <property type="match status" value="1"/>
</dbReference>
<keyword evidence="7" id="KW-0479">Metal-binding</keyword>
<evidence type="ECO:0000259" key="9">
    <source>
        <dbReference type="PROSITE" id="PS51709"/>
    </source>
</evidence>
<dbReference type="Pfam" id="PF10396">
    <property type="entry name" value="TrmE_N"/>
    <property type="match status" value="1"/>
</dbReference>
<feature type="domain" description="TrmE-type G" evidence="9">
    <location>
        <begin position="216"/>
        <end position="369"/>
    </location>
</feature>
<dbReference type="InterPro" id="IPR006073">
    <property type="entry name" value="GTP-bd"/>
</dbReference>
<dbReference type="InterPro" id="IPR004520">
    <property type="entry name" value="GTPase_MnmE"/>
</dbReference>
<organism evidence="10 11">
    <name type="scientific">Aestuariispira insulae</name>
    <dbReference type="NCBI Taxonomy" id="1461337"/>
    <lineage>
        <taxon>Bacteria</taxon>
        <taxon>Pseudomonadati</taxon>
        <taxon>Pseudomonadota</taxon>
        <taxon>Alphaproteobacteria</taxon>
        <taxon>Rhodospirillales</taxon>
        <taxon>Kiloniellaceae</taxon>
        <taxon>Aestuariispira</taxon>
    </lineage>
</organism>
<comment type="subcellular location">
    <subcellularLocation>
        <location evidence="7">Cytoplasm</location>
    </subcellularLocation>
</comment>
<keyword evidence="7" id="KW-0963">Cytoplasm</keyword>
<dbReference type="FunFam" id="3.30.1360.120:FF:000007">
    <property type="entry name" value="tRNA modification GTPase GTPBP3, mitochondrial"/>
    <property type="match status" value="1"/>
</dbReference>
<dbReference type="Pfam" id="PF12631">
    <property type="entry name" value="MnmE_helical"/>
    <property type="match status" value="1"/>
</dbReference>
<feature type="binding site" evidence="7">
    <location>
        <position position="120"/>
    </location>
    <ligand>
        <name>(6S)-5-formyl-5,6,7,8-tetrahydrofolate</name>
        <dbReference type="ChEBI" id="CHEBI:57457"/>
    </ligand>
</feature>
<evidence type="ECO:0000256" key="8">
    <source>
        <dbReference type="RuleBase" id="RU003313"/>
    </source>
</evidence>
<dbReference type="InterPro" id="IPR027266">
    <property type="entry name" value="TrmE/GcvT-like"/>
</dbReference>
<dbReference type="InterPro" id="IPR027368">
    <property type="entry name" value="MnmE_dom2"/>
</dbReference>
<dbReference type="NCBIfam" id="TIGR00231">
    <property type="entry name" value="small_GTP"/>
    <property type="match status" value="1"/>
</dbReference>
<dbReference type="PRINTS" id="PR00326">
    <property type="entry name" value="GTP1OBG"/>
</dbReference>
<dbReference type="CDD" id="cd14858">
    <property type="entry name" value="TrmE_N"/>
    <property type="match status" value="1"/>
</dbReference>
<feature type="binding site" evidence="7">
    <location>
        <position position="230"/>
    </location>
    <ligand>
        <name>Mg(2+)</name>
        <dbReference type="ChEBI" id="CHEBI:18420"/>
    </ligand>
</feature>
<dbReference type="NCBIfam" id="TIGR00450">
    <property type="entry name" value="mnmE_trmE_thdF"/>
    <property type="match status" value="1"/>
</dbReference>
<feature type="binding site" evidence="7">
    <location>
        <position position="226"/>
    </location>
    <ligand>
        <name>K(+)</name>
        <dbReference type="ChEBI" id="CHEBI:29103"/>
    </ligand>
</feature>
<evidence type="ECO:0000256" key="1">
    <source>
        <dbReference type="ARBA" id="ARBA00011043"/>
    </source>
</evidence>
<feature type="binding site" evidence="7">
    <location>
        <position position="251"/>
    </location>
    <ligand>
        <name>Mg(2+)</name>
        <dbReference type="ChEBI" id="CHEBI:18420"/>
    </ligand>
</feature>
<feature type="binding site" evidence="7">
    <location>
        <begin position="245"/>
        <end position="251"/>
    </location>
    <ligand>
        <name>GTP</name>
        <dbReference type="ChEBI" id="CHEBI:37565"/>
    </ligand>
</feature>
<dbReference type="InterPro" id="IPR031168">
    <property type="entry name" value="G_TrmE"/>
</dbReference>
<gene>
    <name evidence="7" type="primary">mnmE</name>
    <name evidence="7" type="synonym">trmE</name>
    <name evidence="10" type="ORF">DFP90_103156</name>
</gene>
<dbReference type="OrthoDB" id="9805918at2"/>
<dbReference type="NCBIfam" id="NF003661">
    <property type="entry name" value="PRK05291.1-3"/>
    <property type="match status" value="1"/>
</dbReference>
<dbReference type="InterPro" id="IPR027417">
    <property type="entry name" value="P-loop_NTPase"/>
</dbReference>
<keyword evidence="7" id="KW-0460">Magnesium</keyword>
<dbReference type="EC" id="3.6.-.-" evidence="7"/>
<dbReference type="InterPro" id="IPR018948">
    <property type="entry name" value="GTP-bd_TrmE_N"/>
</dbReference>
<evidence type="ECO:0000256" key="4">
    <source>
        <dbReference type="ARBA" id="ARBA00022801"/>
    </source>
</evidence>
<dbReference type="InterPro" id="IPR005225">
    <property type="entry name" value="Small_GTP-bd"/>
</dbReference>
<feature type="binding site" evidence="7">
    <location>
        <begin position="226"/>
        <end position="231"/>
    </location>
    <ligand>
        <name>GTP</name>
        <dbReference type="ChEBI" id="CHEBI:37565"/>
    </ligand>
</feature>
<dbReference type="PANTHER" id="PTHR42714">
    <property type="entry name" value="TRNA MODIFICATION GTPASE GTPBP3"/>
    <property type="match status" value="1"/>
</dbReference>
<dbReference type="Pfam" id="PF01926">
    <property type="entry name" value="MMR_HSR1"/>
    <property type="match status" value="1"/>
</dbReference>
<protein>
    <recommendedName>
        <fullName evidence="7">tRNA modification GTPase MnmE</fullName>
        <ecNumber evidence="7">3.6.-.-</ecNumber>
    </recommendedName>
</protein>
<reference evidence="10" key="1">
    <citation type="submission" date="2018-07" db="EMBL/GenBank/DDBJ databases">
        <title>Genomic Encyclopedia of Type Strains, Phase III (KMG-III): the genomes of soil and plant-associated and newly described type strains.</title>
        <authorList>
            <person name="Whitman W."/>
        </authorList>
    </citation>
    <scope>NUCLEOTIDE SEQUENCE [LARGE SCALE GENOMIC DNA]</scope>
    <source>
        <strain evidence="10">CECT 8488</strain>
    </source>
</reference>
<comment type="subunit">
    <text evidence="7">Homodimer. Heterotetramer of two MnmE and two MnmG subunits.</text>
</comment>
<evidence type="ECO:0000313" key="11">
    <source>
        <dbReference type="Proteomes" id="UP000256845"/>
    </source>
</evidence>
<feature type="binding site" evidence="7">
    <location>
        <position position="250"/>
    </location>
    <ligand>
        <name>K(+)</name>
        <dbReference type="ChEBI" id="CHEBI:29103"/>
    </ligand>
</feature>
<dbReference type="SUPFAM" id="SSF116878">
    <property type="entry name" value="TrmE connector domain"/>
    <property type="match status" value="1"/>
</dbReference>
<feature type="binding site" evidence="7">
    <location>
        <position position="247"/>
    </location>
    <ligand>
        <name>K(+)</name>
        <dbReference type="ChEBI" id="CHEBI:29103"/>
    </ligand>
</feature>
<keyword evidence="6 7" id="KW-0342">GTP-binding</keyword>
<feature type="binding site" evidence="7">
    <location>
        <position position="443"/>
    </location>
    <ligand>
        <name>(6S)-5-formyl-5,6,7,8-tetrahydrofolate</name>
        <dbReference type="ChEBI" id="CHEBI:57457"/>
    </ligand>
</feature>
<dbReference type="InterPro" id="IPR025867">
    <property type="entry name" value="MnmE_helical"/>
</dbReference>
<comment type="caution">
    <text evidence="10">The sequence shown here is derived from an EMBL/GenBank/DDBJ whole genome shotgun (WGS) entry which is preliminary data.</text>
</comment>
<name>A0A3D9HR29_9PROT</name>
<comment type="similarity">
    <text evidence="1 7 8">Belongs to the TRAFAC class TrmE-Era-EngA-EngB-Septin-like GTPase superfamily. TrmE GTPase family.</text>
</comment>
<dbReference type="HAMAP" id="MF_00379">
    <property type="entry name" value="GTPase_MnmE"/>
    <property type="match status" value="1"/>
</dbReference>
<dbReference type="PROSITE" id="PS51709">
    <property type="entry name" value="G_TRME"/>
    <property type="match status" value="1"/>
</dbReference>
<evidence type="ECO:0000313" key="10">
    <source>
        <dbReference type="EMBL" id="RED51356.1"/>
    </source>
</evidence>
<dbReference type="EMBL" id="QRDW01000003">
    <property type="protein sequence ID" value="RED51356.1"/>
    <property type="molecule type" value="Genomic_DNA"/>
</dbReference>
<accession>A0A3D9HR29</accession>
<dbReference type="GO" id="GO:0046872">
    <property type="term" value="F:metal ion binding"/>
    <property type="evidence" value="ECO:0007669"/>
    <property type="project" value="UniProtKB-KW"/>
</dbReference>
<feature type="binding site" evidence="7">
    <location>
        <position position="245"/>
    </location>
    <ligand>
        <name>K(+)</name>
        <dbReference type="ChEBI" id="CHEBI:29103"/>
    </ligand>
</feature>
<keyword evidence="5 7" id="KW-0630">Potassium</keyword>
<dbReference type="SUPFAM" id="SSF52540">
    <property type="entry name" value="P-loop containing nucleoside triphosphate hydrolases"/>
    <property type="match status" value="1"/>
</dbReference>
<evidence type="ECO:0000256" key="7">
    <source>
        <dbReference type="HAMAP-Rule" id="MF_00379"/>
    </source>
</evidence>
<sequence>MAQTIYALASGKGRAGVAVIRISGPDTDMVLNALLGGTLPSPRKAVRAWLRDPDNDELIDDGLVLRFCAPASYTGEDVAEIHIHGGRAIQQRLFQVLDRQPGLRMAEPGEFTKRAFGNGKMDLTEAEGVIDLIDAETEAQRQQALRQVKGELGDLYHQWAERITRILAYYEAEIDFADEDLPDDIGQETKPQISELIALIDNHLNDNRRGERLRDGVHIALIGPPNAGKSSLLNLLAQREAAIVSDIAGTTRDVLEVHLDLGGFPVVVSDTAGLRDTDDVIEKEGVRRAVEAAERSDICVLVVDLSDPTNAERGDIARYMEVADLVVFNKTDRTDGISGPLAPKNNVKISVKDGSGVSEMLANIGSLVESRFGLTEAPVITRERHRSALVEARENLARALTAPEVSLAAEDLRMALRAVGRITGRVGVEELLDVIFRDFCIGK</sequence>
<dbReference type="CDD" id="cd04164">
    <property type="entry name" value="trmE"/>
    <property type="match status" value="1"/>
</dbReference>
<comment type="cofactor">
    <cofactor evidence="7">
        <name>K(+)</name>
        <dbReference type="ChEBI" id="CHEBI:29103"/>
    </cofactor>
    <text evidence="7">Binds 1 potassium ion per subunit.</text>
</comment>
<dbReference type="PANTHER" id="PTHR42714:SF2">
    <property type="entry name" value="TRNA MODIFICATION GTPASE GTPBP3, MITOCHONDRIAL"/>
    <property type="match status" value="1"/>
</dbReference>